<keyword evidence="3" id="KW-1185">Reference proteome</keyword>
<evidence type="ECO:0000256" key="1">
    <source>
        <dbReference type="SAM" id="MobiDB-lite"/>
    </source>
</evidence>
<dbReference type="AlphaFoldDB" id="A0A2C5ZBB8"/>
<organism evidence="2 3">
    <name type="scientific">Ophiocordyceps australis</name>
    <dbReference type="NCBI Taxonomy" id="1399860"/>
    <lineage>
        <taxon>Eukaryota</taxon>
        <taxon>Fungi</taxon>
        <taxon>Dikarya</taxon>
        <taxon>Ascomycota</taxon>
        <taxon>Pezizomycotina</taxon>
        <taxon>Sordariomycetes</taxon>
        <taxon>Hypocreomycetidae</taxon>
        <taxon>Hypocreales</taxon>
        <taxon>Ophiocordycipitaceae</taxon>
        <taxon>Ophiocordyceps</taxon>
    </lineage>
</organism>
<feature type="compositionally biased region" description="Basic and acidic residues" evidence="1">
    <location>
        <begin position="56"/>
        <end position="72"/>
    </location>
</feature>
<feature type="compositionally biased region" description="Basic and acidic residues" evidence="1">
    <location>
        <begin position="848"/>
        <end position="857"/>
    </location>
</feature>
<feature type="compositionally biased region" description="Basic and acidic residues" evidence="1">
    <location>
        <begin position="144"/>
        <end position="165"/>
    </location>
</feature>
<feature type="compositionally biased region" description="Polar residues" evidence="1">
    <location>
        <begin position="91"/>
        <end position="105"/>
    </location>
</feature>
<feature type="compositionally biased region" description="Basic and acidic residues" evidence="1">
    <location>
        <begin position="982"/>
        <end position="997"/>
    </location>
</feature>
<comment type="caution">
    <text evidence="2">The sequence shown here is derived from an EMBL/GenBank/DDBJ whole genome shotgun (WGS) entry which is preliminary data.</text>
</comment>
<feature type="compositionally biased region" description="Basic and acidic residues" evidence="1">
    <location>
        <begin position="405"/>
        <end position="432"/>
    </location>
</feature>
<dbReference type="Proteomes" id="UP000224854">
    <property type="component" value="Unassembled WGS sequence"/>
</dbReference>
<feature type="compositionally biased region" description="Acidic residues" evidence="1">
    <location>
        <begin position="123"/>
        <end position="133"/>
    </location>
</feature>
<reference evidence="2 3" key="1">
    <citation type="submission" date="2017-06" db="EMBL/GenBank/DDBJ databases">
        <title>Ant-infecting Ophiocordyceps genomes reveal a high diversity of potential behavioral manipulation genes and a possible major role for enterotoxins.</title>
        <authorList>
            <person name="De Bekker C."/>
            <person name="Evans H.C."/>
            <person name="Brachmann A."/>
            <person name="Hughes D.P."/>
        </authorList>
    </citation>
    <scope>NUCLEOTIDE SEQUENCE [LARGE SCALE GENOMIC DNA]</scope>
    <source>
        <strain evidence="2 3">1348a</strain>
    </source>
</reference>
<accession>A0A2C5ZBB8</accession>
<feature type="compositionally biased region" description="Acidic residues" evidence="1">
    <location>
        <begin position="930"/>
        <end position="940"/>
    </location>
</feature>
<feature type="compositionally biased region" description="Basic and acidic residues" evidence="1">
    <location>
        <begin position="762"/>
        <end position="774"/>
    </location>
</feature>
<feature type="compositionally biased region" description="Basic and acidic residues" evidence="1">
    <location>
        <begin position="521"/>
        <end position="596"/>
    </location>
</feature>
<gene>
    <name evidence="2" type="ORF">CDD82_3698</name>
</gene>
<feature type="compositionally biased region" description="Basic and acidic residues" evidence="1">
    <location>
        <begin position="675"/>
        <end position="684"/>
    </location>
</feature>
<feature type="region of interest" description="Disordered" evidence="1">
    <location>
        <begin position="1"/>
        <end position="198"/>
    </location>
</feature>
<feature type="compositionally biased region" description="Basic and acidic residues" evidence="1">
    <location>
        <begin position="1"/>
        <end position="11"/>
    </location>
</feature>
<sequence>MEPDTQERFDTQETALEEISGGPSSAYREDDANKMSPSSTDHEAEPFGPAISTVDATHEDVQLQQETEHQSLDEDDGGVPRSLEQIHNFENDTSISAPAQANDQMSESEYSAASDYASALSHDEDEDDEEEGDTIIATTLDANPAEHIEESHDEDGTKDSPEFFDARSVVSGHLSPPLEPEHEPEQEPEHIERGTAKLNKPFQNLSAIAMPSALAAGAAAGGLYFAQKSRKEDDDESVEPSLQKAPGTMDVSQARGAGANEEEIHHSETPLTSQAASLPGSGNLVDEHEPLAHELEPETQEEKDVSAYSPVARDLPPSPVTRDLPLDMPQEHESASFEDKDLAKELPRSPVARDLPPSPVTRDLPSAMPQEHESPSLKDEDIEKELPHSPVARDDLGKEPSPPLVKRDLPFDMPQEHESPSLKDEDLEKELPHSPVARDNLGKEPSPSPVTRDLPFDMPQEHESPSLKDEDIKKELPHSPVARDESFPSLEDRDARSSEDDLGKELSPPPVTRDLPFAMPQEHDSKDEDLAKEFPHSPVARDEPLPSLEEHDALSSTKDDLEKESSPSPRARDMPFITSEERDSQFSQDNLDRELPHFSIARDMPFTAPEDRDSQFSPDYLDKEFLHSPMAPFTKSEDRDSQSSQDDSDEELSHSPVARDVPYSTPWATPGGRDSQLKDDDWNKELPPSPAARHSPSVTAAERDSQTQDDLDKELPPSPVARKVPFTIPGVTLEALDSLPKDSSKELPPSPVIRDLPSITIEQRDSQTQDDLGKELPPSPVTKDLPPVTTEEHDSQTNDGLGKESLPIAQDSFEFSSHWPFKHKEDIPEGPKQAAQVEGFPYNWPLQPREESRESPEKAPPVDIQGASWQQSPPLAKWEGKPSKYSPPPLDLAPLDSIMTPPKATTLAKQDPREPDIPSQDASTAIAPDRDEDDDSVYDEETTHAQAASPKPLAEVKDFSEQSSANPWRAPGEEIAISPMHSVHDKDEPPNWHEGSHLPEALTEGQASPVEPSDASRHHFSRSDSEPEDKTIIANKTPTHVGPLDAEKSDWSGSIAQPGFNEMAEDKSPKIESKISTPHGSTQRDRARAFTCYV</sequence>
<evidence type="ECO:0000313" key="2">
    <source>
        <dbReference type="EMBL" id="PHH77002.1"/>
    </source>
</evidence>
<feature type="region of interest" description="Disordered" evidence="1">
    <location>
        <begin position="228"/>
        <end position="1088"/>
    </location>
</feature>
<name>A0A2C5ZBB8_9HYPO</name>
<evidence type="ECO:0000313" key="3">
    <source>
        <dbReference type="Proteomes" id="UP000224854"/>
    </source>
</evidence>
<feature type="compositionally biased region" description="Basic and acidic residues" evidence="1">
    <location>
        <begin position="1064"/>
        <end position="1073"/>
    </location>
</feature>
<feature type="compositionally biased region" description="Basic and acidic residues" evidence="1">
    <location>
        <begin position="1014"/>
        <end position="1031"/>
    </location>
</feature>
<feature type="compositionally biased region" description="Basic and acidic residues" evidence="1">
    <location>
        <begin position="609"/>
        <end position="626"/>
    </location>
</feature>
<dbReference type="EMBL" id="NJEU01000289">
    <property type="protein sequence ID" value="PHH77002.1"/>
    <property type="molecule type" value="Genomic_DNA"/>
</dbReference>
<feature type="compositionally biased region" description="Basic and acidic residues" evidence="1">
    <location>
        <begin position="459"/>
        <end position="504"/>
    </location>
</feature>
<feature type="compositionally biased region" description="Basic and acidic residues" evidence="1">
    <location>
        <begin position="285"/>
        <end position="305"/>
    </location>
</feature>
<feature type="compositionally biased region" description="Basic and acidic residues" evidence="1">
    <location>
        <begin position="329"/>
        <end position="347"/>
    </location>
</feature>
<protein>
    <submittedName>
        <fullName evidence="2">Uncharacterized protein</fullName>
    </submittedName>
</protein>
<proteinExistence type="predicted"/>
<dbReference type="OrthoDB" id="10640540at2759"/>
<feature type="compositionally biased region" description="Basic and acidic residues" evidence="1">
    <location>
        <begin position="370"/>
        <end position="398"/>
    </location>
</feature>
<feature type="compositionally biased region" description="Low complexity" evidence="1">
    <location>
        <begin position="107"/>
        <end position="120"/>
    </location>
</feature>
<feature type="compositionally biased region" description="Basic and acidic residues" evidence="1">
    <location>
        <begin position="179"/>
        <end position="195"/>
    </location>
</feature>